<evidence type="ECO:0000313" key="1">
    <source>
        <dbReference type="EMBL" id="OBU04744.1"/>
    </source>
</evidence>
<dbReference type="PANTHER" id="PTHR33420:SF26">
    <property type="entry name" value="FIMBRIAL SUBUNIT"/>
    <property type="match status" value="1"/>
</dbReference>
<evidence type="ECO:0000313" key="2">
    <source>
        <dbReference type="Proteomes" id="UP000092247"/>
    </source>
</evidence>
<sequence>MRVIAAPCTVIKDDNEVSMISMMNYRWLLPLLGLYATALSAACDITTSGDITRDNHLQKRIEGTVTAGMALATQTYTGGQVPVCDEQVSETVKLNAHQPFSEAPSRHYKDINGVPAYYLNEDYAYSIRSESARNFTAQGEMLTVTGRQGSVMLPGATVTLYAAVDNPRPLHLASAQIGSVKNDRNETLLKLNLSANIETVDNCEILNDNTKFEFGTLERNQLTGNPGITTHSAQNTLAIRCSDSRANKTVRMKLNNNSKYANDGESVIESDNPGLGFVLYYNGRRITKHEETELGSMTGVKDSKLTAYLYKLNQNITLGAFNGTVEYTLTFN</sequence>
<dbReference type="GO" id="GO:0009289">
    <property type="term" value="C:pilus"/>
    <property type="evidence" value="ECO:0007669"/>
    <property type="project" value="InterPro"/>
</dbReference>
<organism evidence="1 2">
    <name type="scientific">Morganella psychrotolerans</name>
    <dbReference type="NCBI Taxonomy" id="368603"/>
    <lineage>
        <taxon>Bacteria</taxon>
        <taxon>Pseudomonadati</taxon>
        <taxon>Pseudomonadota</taxon>
        <taxon>Gammaproteobacteria</taxon>
        <taxon>Enterobacterales</taxon>
        <taxon>Morganellaceae</taxon>
        <taxon>Morganella</taxon>
    </lineage>
</organism>
<reference evidence="1 2" key="1">
    <citation type="submission" date="2016-06" db="EMBL/GenBank/DDBJ databases">
        <authorList>
            <person name="Kjaerup R.B."/>
            <person name="Dalgaard T.S."/>
            <person name="Juul-Madsen H.R."/>
        </authorList>
    </citation>
    <scope>NUCLEOTIDE SEQUENCE [LARGE SCALE GENOMIC DNA]</scope>
    <source>
        <strain evidence="1 2">GCSL-Mp3</strain>
    </source>
</reference>
<proteinExistence type="predicted"/>
<dbReference type="InterPro" id="IPR050263">
    <property type="entry name" value="Bact_Fimbrial_Adh_Pro"/>
</dbReference>
<evidence type="ECO:0008006" key="3">
    <source>
        <dbReference type="Google" id="ProtNLM"/>
    </source>
</evidence>
<gene>
    <name evidence="1" type="ORF">AYY17_07510</name>
</gene>
<accession>A0A1B8H6P1</accession>
<dbReference type="EMBL" id="LZEX01000034">
    <property type="protein sequence ID" value="OBU04744.1"/>
    <property type="molecule type" value="Genomic_DNA"/>
</dbReference>
<dbReference type="AlphaFoldDB" id="A0A1B8H6P1"/>
<dbReference type="InterPro" id="IPR036937">
    <property type="entry name" value="Adhesion_dom_fimbrial_sf"/>
</dbReference>
<dbReference type="InterPro" id="IPR008966">
    <property type="entry name" value="Adhesion_dom_sf"/>
</dbReference>
<dbReference type="Proteomes" id="UP000092247">
    <property type="component" value="Unassembled WGS sequence"/>
</dbReference>
<dbReference type="GO" id="GO:0043709">
    <property type="term" value="P:cell adhesion involved in single-species biofilm formation"/>
    <property type="evidence" value="ECO:0007669"/>
    <property type="project" value="TreeGrafter"/>
</dbReference>
<comment type="caution">
    <text evidence="1">The sequence shown here is derived from an EMBL/GenBank/DDBJ whole genome shotgun (WGS) entry which is preliminary data.</text>
</comment>
<dbReference type="SUPFAM" id="SSF49401">
    <property type="entry name" value="Bacterial adhesins"/>
    <property type="match status" value="1"/>
</dbReference>
<dbReference type="Gene3D" id="2.60.40.1090">
    <property type="entry name" value="Fimbrial-type adhesion domain"/>
    <property type="match status" value="1"/>
</dbReference>
<name>A0A1B8H6P1_9GAMM</name>
<protein>
    <recommendedName>
        <fullName evidence="3">Fimbrial-type adhesion domain-containing protein</fullName>
    </recommendedName>
</protein>
<dbReference type="PANTHER" id="PTHR33420">
    <property type="entry name" value="FIMBRIAL SUBUNIT ELFA-RELATED"/>
    <property type="match status" value="1"/>
</dbReference>